<dbReference type="EMBL" id="ASYZ01000113">
    <property type="protein sequence ID" value="EPR84175.1"/>
    <property type="molecule type" value="Genomic_DNA"/>
</dbReference>
<sequence length="43" mass="5035">MTKSKSFSPRLVQISHRVSAYAAWRRVCIFMRGNFSNVDQMNN</sequence>
<protein>
    <submittedName>
        <fullName evidence="1">Uncharacterized protein</fullName>
    </submittedName>
</protein>
<organism evidence="1 2">
    <name type="scientific">Acinetobacter junii CIP 107470 = MTCC 11364</name>
    <dbReference type="NCBI Taxonomy" id="1217666"/>
    <lineage>
        <taxon>Bacteria</taxon>
        <taxon>Pseudomonadati</taxon>
        <taxon>Pseudomonadota</taxon>
        <taxon>Gammaproteobacteria</taxon>
        <taxon>Moraxellales</taxon>
        <taxon>Moraxellaceae</taxon>
        <taxon>Acinetobacter</taxon>
    </lineage>
</organism>
<dbReference type="Proteomes" id="UP000018420">
    <property type="component" value="Unassembled WGS sequence"/>
</dbReference>
<reference evidence="1 2" key="1">
    <citation type="submission" date="2013-05" db="EMBL/GenBank/DDBJ databases">
        <title>Genome assembly of Acinetobacter junii MTCC 11364.</title>
        <authorList>
            <person name="Khatri I."/>
            <person name="Singh N.K."/>
            <person name="Subramanian S."/>
            <person name="Mayilraj S."/>
        </authorList>
    </citation>
    <scope>NUCLEOTIDE SEQUENCE [LARGE SCALE GENOMIC DNA]</scope>
    <source>
        <strain evidence="1 2">MTCC 11364</strain>
    </source>
</reference>
<evidence type="ECO:0000313" key="2">
    <source>
        <dbReference type="Proteomes" id="UP000018420"/>
    </source>
</evidence>
<dbReference type="AlphaFoldDB" id="S7WM40"/>
<evidence type="ECO:0000313" key="1">
    <source>
        <dbReference type="EMBL" id="EPR84175.1"/>
    </source>
</evidence>
<comment type="caution">
    <text evidence="1">The sequence shown here is derived from an EMBL/GenBank/DDBJ whole genome shotgun (WGS) entry which is preliminary data.</text>
</comment>
<accession>S7WM40</accession>
<dbReference type="PATRIC" id="fig|1330047.3.peg.2107"/>
<gene>
    <name evidence="1" type="ORF">L292_0225</name>
</gene>
<proteinExistence type="predicted"/>
<name>S7WM40_ACIJU</name>